<keyword evidence="16" id="KW-1185">Reference proteome</keyword>
<evidence type="ECO:0000256" key="1">
    <source>
        <dbReference type="ARBA" id="ARBA00004429"/>
    </source>
</evidence>
<dbReference type="STRING" id="195064.SAMN05421721_10877"/>
<dbReference type="Pfam" id="PF02386">
    <property type="entry name" value="TrkH"/>
    <property type="match status" value="1"/>
</dbReference>
<feature type="transmembrane region" description="Helical" evidence="14">
    <location>
        <begin position="137"/>
        <end position="164"/>
    </location>
</feature>
<feature type="binding site" evidence="13">
    <location>
        <position position="320"/>
    </location>
    <ligand>
        <name>K(+)</name>
        <dbReference type="ChEBI" id="CHEBI:29103"/>
    </ligand>
</feature>
<evidence type="ECO:0000256" key="5">
    <source>
        <dbReference type="ARBA" id="ARBA00022519"/>
    </source>
</evidence>
<feature type="transmembrane region" description="Helical" evidence="14">
    <location>
        <begin position="70"/>
        <end position="91"/>
    </location>
</feature>
<feature type="binding site" evidence="13">
    <location>
        <position position="436"/>
    </location>
    <ligand>
        <name>K(+)</name>
        <dbReference type="ChEBI" id="CHEBI:29103"/>
    </ligand>
</feature>
<feature type="binding site" evidence="13">
    <location>
        <position position="437"/>
    </location>
    <ligand>
        <name>K(+)</name>
        <dbReference type="ChEBI" id="CHEBI:29103"/>
    </ligand>
</feature>
<feature type="transmembrane region" description="Helical" evidence="14">
    <location>
        <begin position="397"/>
        <end position="417"/>
    </location>
</feature>
<feature type="binding site" evidence="13">
    <location>
        <position position="113"/>
    </location>
    <ligand>
        <name>K(+)</name>
        <dbReference type="ChEBI" id="CHEBI:29103"/>
    </ligand>
</feature>
<feature type="binding site" evidence="13">
    <location>
        <position position="319"/>
    </location>
    <ligand>
        <name>K(+)</name>
        <dbReference type="ChEBI" id="CHEBI:29103"/>
    </ligand>
</feature>
<keyword evidence="7 14" id="KW-0812">Transmembrane</keyword>
<dbReference type="GO" id="GO:0015379">
    <property type="term" value="F:potassium:chloride symporter activity"/>
    <property type="evidence" value="ECO:0007669"/>
    <property type="project" value="InterPro"/>
</dbReference>
<feature type="binding site" evidence="13">
    <location>
        <position position="221"/>
    </location>
    <ligand>
        <name>K(+)</name>
        <dbReference type="ChEBI" id="CHEBI:29103"/>
    </ligand>
</feature>
<comment type="similarity">
    <text evidence="2 12">Belongs to the TrkH potassium transport family.</text>
</comment>
<proteinExistence type="inferred from homology"/>
<feature type="transmembrane region" description="Helical" evidence="14">
    <location>
        <begin position="185"/>
        <end position="204"/>
    </location>
</feature>
<evidence type="ECO:0000256" key="14">
    <source>
        <dbReference type="SAM" id="Phobius"/>
    </source>
</evidence>
<keyword evidence="13" id="KW-0479">Metal-binding</keyword>
<organism evidence="15 16">
    <name type="scientific">Ectothiorhodospira mobilis</name>
    <dbReference type="NCBI Taxonomy" id="195064"/>
    <lineage>
        <taxon>Bacteria</taxon>
        <taxon>Pseudomonadati</taxon>
        <taxon>Pseudomonadota</taxon>
        <taxon>Gammaproteobacteria</taxon>
        <taxon>Chromatiales</taxon>
        <taxon>Ectothiorhodospiraceae</taxon>
        <taxon>Ectothiorhodospira</taxon>
    </lineage>
</organism>
<evidence type="ECO:0000256" key="11">
    <source>
        <dbReference type="ARBA" id="ARBA00023136"/>
    </source>
</evidence>
<keyword evidence="11 12" id="KW-0472">Membrane</keyword>
<evidence type="ECO:0000256" key="8">
    <source>
        <dbReference type="ARBA" id="ARBA00022958"/>
    </source>
</evidence>
<keyword evidence="5 12" id="KW-0997">Cell inner membrane</keyword>
<keyword evidence="8 12" id="KW-0630">Potassium</keyword>
<evidence type="ECO:0000313" key="15">
    <source>
        <dbReference type="EMBL" id="SFM53058.1"/>
    </source>
</evidence>
<dbReference type="PANTHER" id="PTHR32024">
    <property type="entry name" value="TRK SYSTEM POTASSIUM UPTAKE PROTEIN TRKG-RELATED"/>
    <property type="match status" value="1"/>
</dbReference>
<feature type="transmembrane region" description="Helical" evidence="14">
    <location>
        <begin position="336"/>
        <end position="364"/>
    </location>
</feature>
<evidence type="ECO:0000256" key="2">
    <source>
        <dbReference type="ARBA" id="ARBA00009137"/>
    </source>
</evidence>
<evidence type="ECO:0000256" key="7">
    <source>
        <dbReference type="ARBA" id="ARBA00022692"/>
    </source>
</evidence>
<dbReference type="PANTHER" id="PTHR32024:SF2">
    <property type="entry name" value="TRK SYSTEM POTASSIUM UPTAKE PROTEIN TRKG-RELATED"/>
    <property type="match status" value="1"/>
</dbReference>
<dbReference type="Proteomes" id="UP000199556">
    <property type="component" value="Unassembled WGS sequence"/>
</dbReference>
<evidence type="ECO:0000256" key="3">
    <source>
        <dbReference type="ARBA" id="ARBA00022448"/>
    </source>
</evidence>
<dbReference type="NCBIfam" id="TIGR00933">
    <property type="entry name" value="2a38"/>
    <property type="match status" value="1"/>
</dbReference>
<feature type="transmembrane region" description="Helical" evidence="14">
    <location>
        <begin position="38"/>
        <end position="58"/>
    </location>
</feature>
<evidence type="ECO:0000256" key="6">
    <source>
        <dbReference type="ARBA" id="ARBA00022538"/>
    </source>
</evidence>
<feature type="transmembrane region" description="Helical" evidence="14">
    <location>
        <begin position="457"/>
        <end position="482"/>
    </location>
</feature>
<keyword evidence="10 12" id="KW-0406">Ion transport</keyword>
<dbReference type="GO" id="GO:0046872">
    <property type="term" value="F:metal ion binding"/>
    <property type="evidence" value="ECO:0007669"/>
    <property type="project" value="UniProtKB-KW"/>
</dbReference>
<feature type="transmembrane region" description="Helical" evidence="14">
    <location>
        <begin position="238"/>
        <end position="256"/>
    </location>
</feature>
<protein>
    <recommendedName>
        <fullName evidence="12">Trk system potassium uptake protein</fullName>
    </recommendedName>
</protein>
<feature type="binding site" evidence="13">
    <location>
        <position position="222"/>
    </location>
    <ligand>
        <name>K(+)</name>
        <dbReference type="ChEBI" id="CHEBI:29103"/>
    </ligand>
</feature>
<keyword evidence="6 12" id="KW-0633">Potassium transport</keyword>
<dbReference type="AlphaFoldDB" id="A0A1I4RLE3"/>
<gene>
    <name evidence="15" type="ORF">SAMN05421721_10877</name>
</gene>
<evidence type="ECO:0000256" key="10">
    <source>
        <dbReference type="ARBA" id="ARBA00023065"/>
    </source>
</evidence>
<keyword evidence="9 14" id="KW-1133">Transmembrane helix</keyword>
<dbReference type="InterPro" id="IPR003445">
    <property type="entry name" value="Cat_transpt"/>
</dbReference>
<dbReference type="InterPro" id="IPR004772">
    <property type="entry name" value="TrkH"/>
</dbReference>
<dbReference type="PIRSF" id="PIRSF006247">
    <property type="entry name" value="TrkH"/>
    <property type="match status" value="1"/>
</dbReference>
<keyword evidence="4 12" id="KW-1003">Cell membrane</keyword>
<accession>A0A1I4RLE3</accession>
<evidence type="ECO:0000256" key="9">
    <source>
        <dbReference type="ARBA" id="ARBA00022989"/>
    </source>
</evidence>
<reference evidence="15 16" key="1">
    <citation type="submission" date="2016-10" db="EMBL/GenBank/DDBJ databases">
        <authorList>
            <person name="de Groot N.N."/>
        </authorList>
    </citation>
    <scope>NUCLEOTIDE SEQUENCE [LARGE SCALE GENOMIC DNA]</scope>
    <source>
        <strain evidence="15 16">DSM 4180</strain>
    </source>
</reference>
<evidence type="ECO:0000256" key="4">
    <source>
        <dbReference type="ARBA" id="ARBA00022475"/>
    </source>
</evidence>
<name>A0A1I4RLE3_ECTMO</name>
<keyword evidence="3 12" id="KW-0813">Transport</keyword>
<evidence type="ECO:0000313" key="16">
    <source>
        <dbReference type="Proteomes" id="UP000199556"/>
    </source>
</evidence>
<comment type="subcellular location">
    <subcellularLocation>
        <location evidence="1 12">Cell inner membrane</location>
        <topology evidence="1 12">Multi-pass membrane protein</topology>
    </subcellularLocation>
</comment>
<evidence type="ECO:0000256" key="13">
    <source>
        <dbReference type="PIRSR" id="PIRSR006247-1"/>
    </source>
</evidence>
<comment type="function">
    <text evidence="12">Low-affinity potassium transport system. Interacts with Trk system potassium uptake protein TrkA.</text>
</comment>
<dbReference type="EMBL" id="FOUO01000008">
    <property type="protein sequence ID" value="SFM53058.1"/>
    <property type="molecule type" value="Genomic_DNA"/>
</dbReference>
<sequence>MQLTAVQRLLGLLVMLFSGAMLPPVAVAWMYGETGSLYAFLESFGLLWLTGFAIWLPVCRVQRDLRLRDGFLVVLLFWLVLGVFGATPLYLDPALEVSPSDAVFESMSALTTTGATVLTGLDALPRALLFYRQQLQWLGGMGIIVLAVAILPMLGVGGMQLYRAETPGPVKDNKLTPRITETAKALWYLYLGFTVACAGGYWLAGMTPFDAVAHSFSTVSLGGFSTHDASLGYFDSPWVEAVAVVFILAGGVNFGLHFLAWRSLGLAHYWRDAELRTYVKILSLLAAVSVAYLLTHPLTGGWMDALRQGIFHAVSIATTTGFTTADFHLWTGFLPVMLLLASFIGACAASTGGGIKVIRFLLLLKQGQREVVRLVHPSARIVVKVDGKPVPDRILDAVWGFFAAYVAVFTVLLLVLMGTGLDQVSAFSAVAACMNNLGPGLGTVGAHYGALSDPAKWLLSLAMLMGRLEIFTVLVLLSPAFWRQ</sequence>
<evidence type="ECO:0000256" key="12">
    <source>
        <dbReference type="PIRNR" id="PIRNR006247"/>
    </source>
</evidence>
<feature type="transmembrane region" description="Helical" evidence="14">
    <location>
        <begin position="277"/>
        <end position="294"/>
    </location>
</feature>
<dbReference type="GO" id="GO:0005886">
    <property type="term" value="C:plasma membrane"/>
    <property type="evidence" value="ECO:0007669"/>
    <property type="project" value="UniProtKB-SubCell"/>
</dbReference>
<feature type="binding site" evidence="13">
    <location>
        <position position="112"/>
    </location>
    <ligand>
        <name>K(+)</name>
        <dbReference type="ChEBI" id="CHEBI:29103"/>
    </ligand>
</feature>